<gene>
    <name evidence="1" type="ORF">TR165172</name>
</gene>
<name>A0A0X3PZQ7_SCHSO</name>
<reference evidence="1" key="1">
    <citation type="submission" date="2016-01" db="EMBL/GenBank/DDBJ databases">
        <title>Reference transcriptome for the parasite Schistocephalus solidus: insights into the molecular evolution of parasitism.</title>
        <authorList>
            <person name="Hebert F.O."/>
            <person name="Grambauer S."/>
            <person name="Barber I."/>
            <person name="Landry C.R."/>
            <person name="Aubin-Horth N."/>
        </authorList>
    </citation>
    <scope>NUCLEOTIDE SEQUENCE</scope>
</reference>
<organism evidence="1">
    <name type="scientific">Schistocephalus solidus</name>
    <name type="common">Tapeworm</name>
    <dbReference type="NCBI Taxonomy" id="70667"/>
    <lineage>
        <taxon>Eukaryota</taxon>
        <taxon>Metazoa</taxon>
        <taxon>Spiralia</taxon>
        <taxon>Lophotrochozoa</taxon>
        <taxon>Platyhelminthes</taxon>
        <taxon>Cestoda</taxon>
        <taxon>Eucestoda</taxon>
        <taxon>Diphyllobothriidea</taxon>
        <taxon>Diphyllobothriidae</taxon>
        <taxon>Schistocephalus</taxon>
    </lineage>
</organism>
<protein>
    <submittedName>
        <fullName evidence="1">Uncharacterized protein</fullName>
    </submittedName>
</protein>
<proteinExistence type="predicted"/>
<sequence>MSEEVISTHSSNRAENVLPKPTICRIFLPLILPDSCRLREGQIFVLSCLWHKSVLDSKILVIVYVLHSLKEQMFFPLSFQDEKYSEAILNCTARKYSLPFSRFLHIFCYIDYRDGDWCISVYGAIGDVAERYCS</sequence>
<dbReference type="EMBL" id="GEEE01006076">
    <property type="protein sequence ID" value="JAP57149.1"/>
    <property type="molecule type" value="Transcribed_RNA"/>
</dbReference>
<dbReference type="AlphaFoldDB" id="A0A0X3PZQ7"/>
<evidence type="ECO:0000313" key="1">
    <source>
        <dbReference type="EMBL" id="JAP57149.1"/>
    </source>
</evidence>
<accession>A0A0X3PZQ7</accession>